<dbReference type="Proteomes" id="UP000316142">
    <property type="component" value="Unassembled WGS sequence"/>
</dbReference>
<dbReference type="InterPro" id="IPR007344">
    <property type="entry name" value="GrpB/CoaE"/>
</dbReference>
<dbReference type="SUPFAM" id="SSF81301">
    <property type="entry name" value="Nucleotidyltransferase"/>
    <property type="match status" value="1"/>
</dbReference>
<dbReference type="Gene3D" id="3.30.460.10">
    <property type="entry name" value="Beta Polymerase, domain 2"/>
    <property type="match status" value="1"/>
</dbReference>
<proteinExistence type="predicted"/>
<dbReference type="RefSeq" id="WP_140923439.1">
    <property type="nucleotide sequence ID" value="NZ_CP122311.1"/>
</dbReference>
<organism evidence="1 2">
    <name type="scientific">Pantoea anthophila</name>
    <dbReference type="NCBI Taxonomy" id="470931"/>
    <lineage>
        <taxon>Bacteria</taxon>
        <taxon>Pseudomonadati</taxon>
        <taxon>Pseudomonadota</taxon>
        <taxon>Gammaproteobacteria</taxon>
        <taxon>Enterobacterales</taxon>
        <taxon>Erwiniaceae</taxon>
        <taxon>Pantoea</taxon>
    </lineage>
</organism>
<name>A0ABY2Z9K4_9GAMM</name>
<reference evidence="1 2" key="1">
    <citation type="submission" date="2019-06" db="EMBL/GenBank/DDBJ databases">
        <title>Taxogenomics and systematics of the genus Pantoea.</title>
        <authorList>
            <person name="Tambong J.T."/>
        </authorList>
    </citation>
    <scope>NUCLEOTIDE SEQUENCE [LARGE SCALE GENOMIC DNA]</scope>
    <source>
        <strain evidence="1 2">LMG 2558</strain>
    </source>
</reference>
<evidence type="ECO:0000313" key="1">
    <source>
        <dbReference type="EMBL" id="TPV28865.1"/>
    </source>
</evidence>
<dbReference type="InterPro" id="IPR043519">
    <property type="entry name" value="NT_sf"/>
</dbReference>
<dbReference type="PANTHER" id="PTHR34822">
    <property type="entry name" value="GRPB DOMAIN PROTEIN (AFU_ORTHOLOGUE AFUA_1G01530)"/>
    <property type="match status" value="1"/>
</dbReference>
<gene>
    <name evidence="1" type="ORF">FJW00_07890</name>
</gene>
<comment type="caution">
    <text evidence="1">The sequence shown here is derived from an EMBL/GenBank/DDBJ whole genome shotgun (WGS) entry which is preliminary data.</text>
</comment>
<dbReference type="EMBL" id="VHIZ01000037">
    <property type="protein sequence ID" value="TPV28865.1"/>
    <property type="molecule type" value="Genomic_DNA"/>
</dbReference>
<sequence length="172" mass="19071">MRTVVVVPYDNQWPALFAAESVMLKTLLNGAVIVLHHIGSTSVPGLAAKPIIDILLEVTDINALDTCSPALSRAGYLARGESGIAGRRYFTKGGDQRSHHLHAFAAGDKEILRHLAFRDYLRENRRVADDYAELKQAAASLCRNDSQRYSALKTDFIEHHLRMALRAMNSQS</sequence>
<keyword evidence="2" id="KW-1185">Reference proteome</keyword>
<dbReference type="PANTHER" id="PTHR34822:SF1">
    <property type="entry name" value="GRPB FAMILY PROTEIN"/>
    <property type="match status" value="1"/>
</dbReference>
<protein>
    <submittedName>
        <fullName evidence="1">GrpB family protein</fullName>
    </submittedName>
</protein>
<dbReference type="Pfam" id="PF04229">
    <property type="entry name" value="GrpB"/>
    <property type="match status" value="1"/>
</dbReference>
<accession>A0ABY2Z9K4</accession>
<evidence type="ECO:0000313" key="2">
    <source>
        <dbReference type="Proteomes" id="UP000316142"/>
    </source>
</evidence>